<keyword evidence="2" id="KW-0732">Signal</keyword>
<dbReference type="Proteomes" id="UP001431776">
    <property type="component" value="Unassembled WGS sequence"/>
</dbReference>
<feature type="region of interest" description="Disordered" evidence="1">
    <location>
        <begin position="117"/>
        <end position="157"/>
    </location>
</feature>
<evidence type="ECO:0008006" key="5">
    <source>
        <dbReference type="Google" id="ProtNLM"/>
    </source>
</evidence>
<dbReference type="RefSeq" id="WP_349244953.1">
    <property type="nucleotide sequence ID" value="NZ_JASCXX010000011.1"/>
</dbReference>
<dbReference type="EMBL" id="JASCXX010000011">
    <property type="protein sequence ID" value="MDI6449546.1"/>
    <property type="molecule type" value="Genomic_DNA"/>
</dbReference>
<gene>
    <name evidence="3" type="ORF">QJ522_10875</name>
</gene>
<feature type="chain" id="PRO_5043778776" description="DUF320 domain-containing protein" evidence="2">
    <location>
        <begin position="21"/>
        <end position="157"/>
    </location>
</feature>
<sequence length="157" mass="15351">MKKTVWAFLVVVAVSSTSWGAILTASSAGGIGMVGGQTVGRVLLPGAAGADIGVHIGVQHTVINAGGAVISGSNALCGGNPSSCGGGNQQPPVYYPGCWPSWPYWCWPWGGVATSSTSTSTATASGPGTSATAETSGVSIAPGSSSSSHSYAHSVNP</sequence>
<reference evidence="3" key="1">
    <citation type="submission" date="2023-05" db="EMBL/GenBank/DDBJ databases">
        <title>Anaerotaeda fermentans gen. nov., sp. nov., a novel anaerobic planctomycete of the new family within the order Sedimentisphaerales isolated from Taman Peninsula, Russia.</title>
        <authorList>
            <person name="Khomyakova M.A."/>
            <person name="Merkel A.Y."/>
            <person name="Slobodkin A.I."/>
        </authorList>
    </citation>
    <scope>NUCLEOTIDE SEQUENCE</scope>
    <source>
        <strain evidence="3">M17dextr</strain>
    </source>
</reference>
<protein>
    <recommendedName>
        <fullName evidence="5">DUF320 domain-containing protein</fullName>
    </recommendedName>
</protein>
<evidence type="ECO:0000256" key="2">
    <source>
        <dbReference type="SAM" id="SignalP"/>
    </source>
</evidence>
<comment type="caution">
    <text evidence="3">The sequence shown here is derived from an EMBL/GenBank/DDBJ whole genome shotgun (WGS) entry which is preliminary data.</text>
</comment>
<evidence type="ECO:0000256" key="1">
    <source>
        <dbReference type="SAM" id="MobiDB-lite"/>
    </source>
</evidence>
<feature type="signal peptide" evidence="2">
    <location>
        <begin position="1"/>
        <end position="20"/>
    </location>
</feature>
<proteinExistence type="predicted"/>
<evidence type="ECO:0000313" key="4">
    <source>
        <dbReference type="Proteomes" id="UP001431776"/>
    </source>
</evidence>
<keyword evidence="4" id="KW-1185">Reference proteome</keyword>
<evidence type="ECO:0000313" key="3">
    <source>
        <dbReference type="EMBL" id="MDI6449546.1"/>
    </source>
</evidence>
<organism evidence="3 4">
    <name type="scientific">Anaerobaca lacustris</name>
    <dbReference type="NCBI Taxonomy" id="3044600"/>
    <lineage>
        <taxon>Bacteria</taxon>
        <taxon>Pseudomonadati</taxon>
        <taxon>Planctomycetota</taxon>
        <taxon>Phycisphaerae</taxon>
        <taxon>Sedimentisphaerales</taxon>
        <taxon>Anaerobacaceae</taxon>
        <taxon>Anaerobaca</taxon>
    </lineage>
</organism>
<accession>A0AAW6U0D4</accession>
<name>A0AAW6U0D4_9BACT</name>
<dbReference type="AlphaFoldDB" id="A0AAW6U0D4"/>